<evidence type="ECO:0000313" key="4">
    <source>
        <dbReference type="Proteomes" id="UP000582837"/>
    </source>
</evidence>
<feature type="region of interest" description="Disordered" evidence="1">
    <location>
        <begin position="461"/>
        <end position="490"/>
    </location>
</feature>
<sequence>MTQRPTTLGALRAAGYRPRSVKAEIRDNLVARLKAGGPLFPGIVGYEDSVVPSLVNAVLSRHNFILLGLRGQAKSRILRQLATLLDPEIPVLAGSEVNDDPFAPISKHGRQLIEQAGDDAPIEWIGPDRRYVEKLATPDVTVADLIGDMDPIRAARGGHLLSDELTINFGLLPRANRGIFAINELPDLSGKVQVGLFNVLQEGDIQIKGYPVRLPLDVMLVFSANPEDYTARGKIITPLKDRIGAEILTHYPRSAEEGMEITANEAWVNRADSSPVSIPPFVSELVERVAFLARGDKRIDRRSGVSQRMPITVLETAVSNAERRALLAGEDRILPRVADVYAAMPSITGKMELEYEGELQGSEAIARDLIAAAAREVFDRVWDVDMLDTVIEHFDRGGVLQISDGASAEACMKGLRGVPGLAEALEEAGMMQTDDVPMTVAAAELLLEGLAAHRRISRAESGAYGRAKPERKGKKGKGDGGFTFGDDMFS</sequence>
<comment type="caution">
    <text evidence="3">The sequence shown here is derived from an EMBL/GenBank/DDBJ whole genome shotgun (WGS) entry which is preliminary data.</text>
</comment>
<evidence type="ECO:0000259" key="2">
    <source>
        <dbReference type="Pfam" id="PF00158"/>
    </source>
</evidence>
<dbReference type="Gene3D" id="3.40.50.300">
    <property type="entry name" value="P-loop containing nucleotide triphosphate hydrolases"/>
    <property type="match status" value="1"/>
</dbReference>
<feature type="domain" description="Sigma-54 factor interaction" evidence="2">
    <location>
        <begin position="169"/>
        <end position="226"/>
    </location>
</feature>
<dbReference type="InterPro" id="IPR027417">
    <property type="entry name" value="P-loop_NTPase"/>
</dbReference>
<dbReference type="GO" id="GO:0006355">
    <property type="term" value="P:regulation of DNA-templated transcription"/>
    <property type="evidence" value="ECO:0007669"/>
    <property type="project" value="InterPro"/>
</dbReference>
<dbReference type="PANTHER" id="PTHR30267:SF2">
    <property type="entry name" value="PROTEIN PRKA"/>
    <property type="match status" value="1"/>
</dbReference>
<dbReference type="RefSeq" id="WP_170032603.1">
    <property type="nucleotide sequence ID" value="NZ_JABDTL010000001.1"/>
</dbReference>
<dbReference type="GO" id="GO:0005524">
    <property type="term" value="F:ATP binding"/>
    <property type="evidence" value="ECO:0007669"/>
    <property type="project" value="InterPro"/>
</dbReference>
<protein>
    <submittedName>
        <fullName evidence="3">Magnesium chelatase subunit I</fullName>
        <ecNumber evidence="3">6.6.1.1</ecNumber>
    </submittedName>
</protein>
<dbReference type="AlphaFoldDB" id="A0A841H1C1"/>
<keyword evidence="3" id="KW-0436">Ligase</keyword>
<dbReference type="PANTHER" id="PTHR30267">
    <property type="entry name" value="PROTEIN KINASE PRKA"/>
    <property type="match status" value="1"/>
</dbReference>
<dbReference type="Pfam" id="PF00158">
    <property type="entry name" value="Sigma54_activat"/>
    <property type="match status" value="1"/>
</dbReference>
<dbReference type="EC" id="6.6.1.1" evidence="3"/>
<dbReference type="Proteomes" id="UP000582837">
    <property type="component" value="Unassembled WGS sequence"/>
</dbReference>
<accession>A0A841H1C1</accession>
<reference evidence="3 4" key="1">
    <citation type="submission" date="2020-08" db="EMBL/GenBank/DDBJ databases">
        <title>Genomic Encyclopedia of Type Strains, Phase IV (KMG-IV): sequencing the most valuable type-strain genomes for metagenomic binning, comparative biology and taxonomic classification.</title>
        <authorList>
            <person name="Goeker M."/>
        </authorList>
    </citation>
    <scope>NUCLEOTIDE SEQUENCE [LARGE SCALE GENOMIC DNA]</scope>
    <source>
        <strain evidence="3 4">DSM 29007</strain>
    </source>
</reference>
<dbReference type="SUPFAM" id="SSF52540">
    <property type="entry name" value="P-loop containing nucleoside triphosphate hydrolases"/>
    <property type="match status" value="1"/>
</dbReference>
<organism evidence="3 4">
    <name type="scientific">Longimicrobium terrae</name>
    <dbReference type="NCBI Taxonomy" id="1639882"/>
    <lineage>
        <taxon>Bacteria</taxon>
        <taxon>Pseudomonadati</taxon>
        <taxon>Gemmatimonadota</taxon>
        <taxon>Longimicrobiia</taxon>
        <taxon>Longimicrobiales</taxon>
        <taxon>Longimicrobiaceae</taxon>
        <taxon>Longimicrobium</taxon>
    </lineage>
</organism>
<gene>
    <name evidence="3" type="ORF">HNQ61_003446</name>
</gene>
<evidence type="ECO:0000313" key="3">
    <source>
        <dbReference type="EMBL" id="MBB6071807.1"/>
    </source>
</evidence>
<evidence type="ECO:0000256" key="1">
    <source>
        <dbReference type="SAM" id="MobiDB-lite"/>
    </source>
</evidence>
<dbReference type="InterPro" id="IPR002078">
    <property type="entry name" value="Sigma_54_int"/>
</dbReference>
<dbReference type="GO" id="GO:0016851">
    <property type="term" value="F:magnesium chelatase activity"/>
    <property type="evidence" value="ECO:0007669"/>
    <property type="project" value="UniProtKB-EC"/>
</dbReference>
<dbReference type="EMBL" id="JACHIA010000010">
    <property type="protein sequence ID" value="MBB6071807.1"/>
    <property type="molecule type" value="Genomic_DNA"/>
</dbReference>
<keyword evidence="4" id="KW-1185">Reference proteome</keyword>
<dbReference type="GO" id="GO:0004672">
    <property type="term" value="F:protein kinase activity"/>
    <property type="evidence" value="ECO:0007669"/>
    <property type="project" value="TreeGrafter"/>
</dbReference>
<name>A0A841H1C1_9BACT</name>
<proteinExistence type="predicted"/>